<comment type="similarity">
    <text evidence="1 5">Belongs to the universal ribosomal protein uL29 family.</text>
</comment>
<dbReference type="RefSeq" id="WP_015389201.1">
    <property type="nucleotide sequence ID" value="NC_020283.1"/>
</dbReference>
<dbReference type="InterPro" id="IPR036049">
    <property type="entry name" value="Ribosomal_uL29_sf"/>
</dbReference>
<dbReference type="SUPFAM" id="SSF46561">
    <property type="entry name" value="Ribosomal protein L29 (L29p)"/>
    <property type="match status" value="1"/>
</dbReference>
<evidence type="ECO:0000313" key="6">
    <source>
        <dbReference type="EMBL" id="AGF48003.1"/>
    </source>
</evidence>
<dbReference type="FunFam" id="1.10.287.310:FF:000001">
    <property type="entry name" value="50S ribosomal protein L29"/>
    <property type="match status" value="1"/>
</dbReference>
<reference evidence="6 7" key="1">
    <citation type="journal article" date="2013" name="Genome Biol. Evol.">
        <title>Genome evolution and phylogenomic analysis of candidatus kinetoplastibacterium, the betaproteobacterial endosymbionts of strigomonas and angomonas.</title>
        <authorList>
            <person name="Alves J.M."/>
            <person name="Serrano M.G."/>
            <person name="Maia da Silva F."/>
            <person name="Voegtly L.J."/>
            <person name="Matveyev A.V."/>
            <person name="Teixeira M.M."/>
            <person name="Camargo E.P."/>
            <person name="Buck G.A."/>
        </authorList>
    </citation>
    <scope>NUCLEOTIDE SEQUENCE [LARGE SCALE GENOMIC DNA]</scope>
    <source>
        <strain evidence="6 7">TCC036E</strain>
    </source>
</reference>
<dbReference type="GO" id="GO:0003735">
    <property type="term" value="F:structural constituent of ribosome"/>
    <property type="evidence" value="ECO:0007669"/>
    <property type="project" value="InterPro"/>
</dbReference>
<keyword evidence="7" id="KW-1185">Reference proteome</keyword>
<accession>M1L5U6</accession>
<keyword evidence="3 5" id="KW-0687">Ribonucleoprotein</keyword>
<dbReference type="CDD" id="cd00427">
    <property type="entry name" value="Ribosomal_L29_HIP"/>
    <property type="match status" value="1"/>
</dbReference>
<dbReference type="HOGENOM" id="CLU_158491_1_1_4"/>
<dbReference type="PATRIC" id="fig|1208918.3.peg.703"/>
<protein>
    <recommendedName>
        <fullName evidence="4 5">Large ribosomal subunit protein uL29</fullName>
    </recommendedName>
</protein>
<dbReference type="HAMAP" id="MF_00374">
    <property type="entry name" value="Ribosomal_uL29"/>
    <property type="match status" value="1"/>
</dbReference>
<evidence type="ECO:0000256" key="5">
    <source>
        <dbReference type="HAMAP-Rule" id="MF_00374"/>
    </source>
</evidence>
<proteinExistence type="inferred from homology"/>
<evidence type="ECO:0000256" key="4">
    <source>
        <dbReference type="ARBA" id="ARBA00035204"/>
    </source>
</evidence>
<evidence type="ECO:0000313" key="7">
    <source>
        <dbReference type="Proteomes" id="UP000011686"/>
    </source>
</evidence>
<dbReference type="Pfam" id="PF00831">
    <property type="entry name" value="Ribosomal_L29"/>
    <property type="match status" value="1"/>
</dbReference>
<dbReference type="eggNOG" id="COG0255">
    <property type="taxonomic scope" value="Bacteria"/>
</dbReference>
<dbReference type="Proteomes" id="UP000011686">
    <property type="component" value="Chromosome"/>
</dbReference>
<dbReference type="GO" id="GO:0005840">
    <property type="term" value="C:ribosome"/>
    <property type="evidence" value="ECO:0007669"/>
    <property type="project" value="UniProtKB-KW"/>
</dbReference>
<dbReference type="KEGG" id="kct:CDEE_0179"/>
<dbReference type="NCBIfam" id="TIGR00012">
    <property type="entry name" value="L29"/>
    <property type="match status" value="1"/>
</dbReference>
<dbReference type="GO" id="GO:1990904">
    <property type="term" value="C:ribonucleoprotein complex"/>
    <property type="evidence" value="ECO:0007669"/>
    <property type="project" value="UniProtKB-KW"/>
</dbReference>
<evidence type="ECO:0000256" key="3">
    <source>
        <dbReference type="ARBA" id="ARBA00023274"/>
    </source>
</evidence>
<keyword evidence="2 5" id="KW-0689">Ribosomal protein</keyword>
<dbReference type="EMBL" id="CP003804">
    <property type="protein sequence ID" value="AGF48003.1"/>
    <property type="molecule type" value="Genomic_DNA"/>
</dbReference>
<dbReference type="GO" id="GO:0006412">
    <property type="term" value="P:translation"/>
    <property type="evidence" value="ECO:0007669"/>
    <property type="project" value="UniProtKB-UniRule"/>
</dbReference>
<dbReference type="Gene3D" id="1.10.287.310">
    <property type="match status" value="1"/>
</dbReference>
<dbReference type="STRING" id="1208918.CDEE_0179"/>
<gene>
    <name evidence="5" type="primary">rpmC</name>
    <name evidence="6" type="ORF">CDEE_0179</name>
</gene>
<dbReference type="AlphaFoldDB" id="M1L5U6"/>
<evidence type="ECO:0000256" key="2">
    <source>
        <dbReference type="ARBA" id="ARBA00022980"/>
    </source>
</evidence>
<organism evidence="6 7">
    <name type="scientific">Candidatus Kinetoplastidibacterium crithidiae TCC036E</name>
    <dbReference type="NCBI Taxonomy" id="1208918"/>
    <lineage>
        <taxon>Bacteria</taxon>
        <taxon>Pseudomonadati</taxon>
        <taxon>Pseudomonadota</taxon>
        <taxon>Betaproteobacteria</taxon>
        <taxon>Candidatus Kinetoplastidibacterium</taxon>
    </lineage>
</organism>
<sequence length="66" mass="7797">MKANELRLKEMSELHVELESLLKTQFKLRMQIATKQLVNTSQISKVRKSIARTRTILTEKTRKEIK</sequence>
<evidence type="ECO:0000256" key="1">
    <source>
        <dbReference type="ARBA" id="ARBA00009254"/>
    </source>
</evidence>
<dbReference type="InterPro" id="IPR001854">
    <property type="entry name" value="Ribosomal_uL29"/>
</dbReference>
<name>M1L5U6_9PROT</name>